<feature type="transmembrane region" description="Helical" evidence="10">
    <location>
        <begin position="27"/>
        <end position="48"/>
    </location>
</feature>
<protein>
    <recommendedName>
        <fullName evidence="4">Vacuolar membrane protease</fullName>
    </recommendedName>
    <alternativeName>
        <fullName evidence="8">FXNA-related family protease 1</fullName>
    </alternativeName>
</protein>
<dbReference type="GO" id="GO:0005774">
    <property type="term" value="C:vacuolar membrane"/>
    <property type="evidence" value="ECO:0007669"/>
    <property type="project" value="UniProtKB-SubCell"/>
</dbReference>
<comment type="subcellular location">
    <subcellularLocation>
        <location evidence="2">Vacuole membrane</location>
        <topology evidence="2">Multi-pass membrane protein</topology>
    </subcellularLocation>
</comment>
<evidence type="ECO:0000256" key="6">
    <source>
        <dbReference type="ARBA" id="ARBA00022989"/>
    </source>
</evidence>
<dbReference type="AlphaFoldDB" id="A0A7W7QDL7"/>
<sequence>MTSLRIPTREAGREPGTDGAPRRRDPFWTTWAVVVLLLVVSFGGTYLATRPTPEGDTGRRALATSQRLQDIGVRVPGTEELTRGLDLVEGELRGIPGLQVERQHASGTYRFHDRDVAYAVDNVVARIPGESGDALLVNAHVDSAWGSTGAADDGLAVGAMIEAARQLAGADHRRTVVFLFNGGEEVGLTGADAFTRHPWARDVRWFLNLESIGAGGQPLMFNAGADSGALVELVGSTPRPYGSIVGQTLFGAGLINSDTDSRVWRGAGWSGLDYAIIENGYGYDTPLDRTDRITPGTAQSYVDLATGYVGAAVDDSGVAGATPYYFDVLSRWWVTVDPLVAVLALLVLALAVGVLVWRSARPGQVVASAGAGLLGVLAAVVAGVLAGALAWLVGGSHAWFAHPWLVYVVPLPLTVFAAVLPQVLLRRRRARRAQSTLDSSAEVVWYANLLLVAALGLLAAVLGVGAAYLLWTATALGVVATLVALLLRGRWRLVPLVVAAVVQGLLVAELARNLLTLAVPMLGRVPAAIPMDPVLGVVVALVGVLLAFVLGPFVFHGGHVRRVALAVVVVTVAGLVTGAVAGPYDASRPKYVEAFQVQEDGRTRIELEGRDFHTPQSLGLVDDLAGATGLAVDGDTLVGAEVSVPSGRVDVTGSAGSVEVRLGANSANLVRITVTGAVTAVNGRSFSGGEAVVDVVGRPEGFVAAVDRSGPVRIEVDQVFVETGPDMAKVLDALPSWAFGYGRTIARDTYAEPGA</sequence>
<evidence type="ECO:0000256" key="10">
    <source>
        <dbReference type="SAM" id="Phobius"/>
    </source>
</evidence>
<dbReference type="EMBL" id="JACHJQ010000010">
    <property type="protein sequence ID" value="MBB4911635.1"/>
    <property type="molecule type" value="Genomic_DNA"/>
</dbReference>
<dbReference type="PANTHER" id="PTHR12147:SF58">
    <property type="entry name" value="VACUOLAR MEMBRANE PROTEASE"/>
    <property type="match status" value="1"/>
</dbReference>
<evidence type="ECO:0000256" key="8">
    <source>
        <dbReference type="ARBA" id="ARBA00031512"/>
    </source>
</evidence>
<keyword evidence="10" id="KW-0472">Membrane</keyword>
<evidence type="ECO:0000256" key="9">
    <source>
        <dbReference type="SAM" id="MobiDB-lite"/>
    </source>
</evidence>
<feature type="region of interest" description="Disordered" evidence="9">
    <location>
        <begin position="1"/>
        <end position="23"/>
    </location>
</feature>
<dbReference type="InterPro" id="IPR045175">
    <property type="entry name" value="M28_fam"/>
</dbReference>
<dbReference type="PANTHER" id="PTHR12147">
    <property type="entry name" value="METALLOPEPTIDASE M28 FAMILY MEMBER"/>
    <property type="match status" value="1"/>
</dbReference>
<evidence type="ECO:0000256" key="1">
    <source>
        <dbReference type="ARBA" id="ARBA00003273"/>
    </source>
</evidence>
<feature type="transmembrane region" description="Helical" evidence="10">
    <location>
        <begin position="443"/>
        <end position="462"/>
    </location>
</feature>
<evidence type="ECO:0000256" key="4">
    <source>
        <dbReference type="ARBA" id="ARBA00017435"/>
    </source>
</evidence>
<feature type="transmembrane region" description="Helical" evidence="10">
    <location>
        <begin position="369"/>
        <end position="392"/>
    </location>
</feature>
<feature type="transmembrane region" description="Helical" evidence="10">
    <location>
        <begin position="404"/>
        <end position="423"/>
    </location>
</feature>
<accession>A0A7W7QDL7</accession>
<dbReference type="Proteomes" id="UP000520767">
    <property type="component" value="Unassembled WGS sequence"/>
</dbReference>
<name>A0A7W7QDL7_9PSEU</name>
<dbReference type="InterPro" id="IPR007484">
    <property type="entry name" value="Peptidase_M28"/>
</dbReference>
<dbReference type="GO" id="GO:0008235">
    <property type="term" value="F:metalloexopeptidase activity"/>
    <property type="evidence" value="ECO:0007669"/>
    <property type="project" value="InterPro"/>
</dbReference>
<evidence type="ECO:0000313" key="12">
    <source>
        <dbReference type="EMBL" id="MBB4911635.1"/>
    </source>
</evidence>
<feature type="domain" description="Peptidase M28" evidence="11">
    <location>
        <begin position="122"/>
        <end position="306"/>
    </location>
</feature>
<feature type="transmembrane region" description="Helical" evidence="10">
    <location>
        <begin position="563"/>
        <end position="584"/>
    </location>
</feature>
<comment type="similarity">
    <text evidence="3">Belongs to the peptidase M28 family.</text>
</comment>
<evidence type="ECO:0000256" key="5">
    <source>
        <dbReference type="ARBA" id="ARBA00022554"/>
    </source>
</evidence>
<proteinExistence type="inferred from homology"/>
<feature type="compositionally biased region" description="Basic and acidic residues" evidence="9">
    <location>
        <begin position="7"/>
        <end position="23"/>
    </location>
</feature>
<evidence type="ECO:0000313" key="13">
    <source>
        <dbReference type="Proteomes" id="UP000520767"/>
    </source>
</evidence>
<comment type="function">
    <text evidence="1">May be involved in vacuolar sorting and osmoregulation.</text>
</comment>
<organism evidence="12 13">
    <name type="scientific">Actinophytocola algeriensis</name>
    <dbReference type="NCBI Taxonomy" id="1768010"/>
    <lineage>
        <taxon>Bacteria</taxon>
        <taxon>Bacillati</taxon>
        <taxon>Actinomycetota</taxon>
        <taxon>Actinomycetes</taxon>
        <taxon>Pseudonocardiales</taxon>
        <taxon>Pseudonocardiaceae</taxon>
    </lineage>
</organism>
<comment type="caution">
    <text evidence="12">The sequence shown here is derived from an EMBL/GenBank/DDBJ whole genome shotgun (WGS) entry which is preliminary data.</text>
</comment>
<feature type="transmembrane region" description="Helical" evidence="10">
    <location>
        <begin position="535"/>
        <end position="556"/>
    </location>
</feature>
<gene>
    <name evidence="12" type="ORF">FHR82_007905</name>
</gene>
<dbReference type="Gene3D" id="3.40.630.10">
    <property type="entry name" value="Zn peptidases"/>
    <property type="match status" value="1"/>
</dbReference>
<dbReference type="SUPFAM" id="SSF53187">
    <property type="entry name" value="Zn-dependent exopeptidases"/>
    <property type="match status" value="1"/>
</dbReference>
<evidence type="ECO:0000259" key="11">
    <source>
        <dbReference type="Pfam" id="PF04389"/>
    </source>
</evidence>
<keyword evidence="13" id="KW-1185">Reference proteome</keyword>
<evidence type="ECO:0000256" key="3">
    <source>
        <dbReference type="ARBA" id="ARBA00010918"/>
    </source>
</evidence>
<evidence type="ECO:0000256" key="2">
    <source>
        <dbReference type="ARBA" id="ARBA00004128"/>
    </source>
</evidence>
<keyword evidence="7" id="KW-0325">Glycoprotein</keyword>
<feature type="transmembrane region" description="Helical" evidence="10">
    <location>
        <begin position="332"/>
        <end position="357"/>
    </location>
</feature>
<evidence type="ECO:0000256" key="7">
    <source>
        <dbReference type="ARBA" id="ARBA00023180"/>
    </source>
</evidence>
<reference evidence="12 13" key="1">
    <citation type="submission" date="2020-08" db="EMBL/GenBank/DDBJ databases">
        <title>Genomic Encyclopedia of Type Strains, Phase III (KMG-III): the genomes of soil and plant-associated and newly described type strains.</title>
        <authorList>
            <person name="Whitman W."/>
        </authorList>
    </citation>
    <scope>NUCLEOTIDE SEQUENCE [LARGE SCALE GENOMIC DNA]</scope>
    <source>
        <strain evidence="12 13">CECT 8960</strain>
    </source>
</reference>
<dbReference type="GO" id="GO:0006508">
    <property type="term" value="P:proteolysis"/>
    <property type="evidence" value="ECO:0007669"/>
    <property type="project" value="InterPro"/>
</dbReference>
<feature type="transmembrane region" description="Helical" evidence="10">
    <location>
        <begin position="468"/>
        <end position="487"/>
    </location>
</feature>
<keyword evidence="5" id="KW-0926">Vacuole</keyword>
<feature type="transmembrane region" description="Helical" evidence="10">
    <location>
        <begin position="494"/>
        <end position="515"/>
    </location>
</feature>
<dbReference type="Pfam" id="PF04389">
    <property type="entry name" value="Peptidase_M28"/>
    <property type="match status" value="1"/>
</dbReference>
<keyword evidence="10" id="KW-0812">Transmembrane</keyword>
<dbReference type="RefSeq" id="WP_184815642.1">
    <property type="nucleotide sequence ID" value="NZ_JACHJQ010000010.1"/>
</dbReference>
<keyword evidence="6 10" id="KW-1133">Transmembrane helix</keyword>